<proteinExistence type="predicted"/>
<evidence type="ECO:0000313" key="2">
    <source>
        <dbReference type="EMBL" id="OMP11074.1"/>
    </source>
</evidence>
<gene>
    <name evidence="2" type="ORF">CCACVL1_00683</name>
</gene>
<comment type="caution">
    <text evidence="2">The sequence shown here is derived from an EMBL/GenBank/DDBJ whole genome shotgun (WGS) entry which is preliminary data.</text>
</comment>
<evidence type="ECO:0000256" key="1">
    <source>
        <dbReference type="SAM" id="MobiDB-lite"/>
    </source>
</evidence>
<dbReference type="Proteomes" id="UP000188268">
    <property type="component" value="Unassembled WGS sequence"/>
</dbReference>
<protein>
    <submittedName>
        <fullName evidence="2">Uncharacterized protein</fullName>
    </submittedName>
</protein>
<keyword evidence="3" id="KW-1185">Reference proteome</keyword>
<sequence length="20" mass="2061">DALDKVCPLATDDGLSADNK</sequence>
<name>A0A1R3KVD0_COCAP</name>
<organism evidence="2 3">
    <name type="scientific">Corchorus capsularis</name>
    <name type="common">Jute</name>
    <dbReference type="NCBI Taxonomy" id="210143"/>
    <lineage>
        <taxon>Eukaryota</taxon>
        <taxon>Viridiplantae</taxon>
        <taxon>Streptophyta</taxon>
        <taxon>Embryophyta</taxon>
        <taxon>Tracheophyta</taxon>
        <taxon>Spermatophyta</taxon>
        <taxon>Magnoliopsida</taxon>
        <taxon>eudicotyledons</taxon>
        <taxon>Gunneridae</taxon>
        <taxon>Pentapetalae</taxon>
        <taxon>rosids</taxon>
        <taxon>malvids</taxon>
        <taxon>Malvales</taxon>
        <taxon>Malvaceae</taxon>
        <taxon>Grewioideae</taxon>
        <taxon>Apeibeae</taxon>
        <taxon>Corchorus</taxon>
    </lineage>
</organism>
<reference evidence="2 3" key="1">
    <citation type="submission" date="2013-09" db="EMBL/GenBank/DDBJ databases">
        <title>Corchorus capsularis genome sequencing.</title>
        <authorList>
            <person name="Alam M."/>
            <person name="Haque M.S."/>
            <person name="Islam M.S."/>
            <person name="Emdad E.M."/>
            <person name="Islam M.M."/>
            <person name="Ahmed B."/>
            <person name="Halim A."/>
            <person name="Hossen Q.M.M."/>
            <person name="Hossain M.Z."/>
            <person name="Ahmed R."/>
            <person name="Khan M.M."/>
            <person name="Islam R."/>
            <person name="Rashid M.M."/>
            <person name="Khan S.A."/>
            <person name="Rahman M.S."/>
            <person name="Alam M."/>
        </authorList>
    </citation>
    <scope>NUCLEOTIDE SEQUENCE [LARGE SCALE GENOMIC DNA]</scope>
    <source>
        <strain evidence="3">cv. CVL-1</strain>
        <tissue evidence="2">Whole seedling</tissue>
    </source>
</reference>
<dbReference type="AlphaFoldDB" id="A0A1R3KVD0"/>
<feature type="region of interest" description="Disordered" evidence="1">
    <location>
        <begin position="1"/>
        <end position="20"/>
    </location>
</feature>
<accession>A0A1R3KVD0</accession>
<dbReference type="Gramene" id="OMP11074">
    <property type="protein sequence ID" value="OMP11074"/>
    <property type="gene ID" value="CCACVL1_00683"/>
</dbReference>
<feature type="non-terminal residue" evidence="2">
    <location>
        <position position="20"/>
    </location>
</feature>
<evidence type="ECO:0000313" key="3">
    <source>
        <dbReference type="Proteomes" id="UP000188268"/>
    </source>
</evidence>
<dbReference type="EMBL" id="AWWV01001585">
    <property type="protein sequence ID" value="OMP11074.1"/>
    <property type="molecule type" value="Genomic_DNA"/>
</dbReference>
<feature type="non-terminal residue" evidence="2">
    <location>
        <position position="1"/>
    </location>
</feature>